<dbReference type="PANTHER" id="PTHR23517">
    <property type="entry name" value="RESISTANCE PROTEIN MDTM, PUTATIVE-RELATED-RELATED"/>
    <property type="match status" value="1"/>
</dbReference>
<evidence type="ECO:0000259" key="8">
    <source>
        <dbReference type="PROSITE" id="PS50850"/>
    </source>
</evidence>
<feature type="transmembrane region" description="Helical" evidence="7">
    <location>
        <begin position="349"/>
        <end position="369"/>
    </location>
</feature>
<feature type="transmembrane region" description="Helical" evidence="7">
    <location>
        <begin position="191"/>
        <end position="210"/>
    </location>
</feature>
<proteinExistence type="predicted"/>
<dbReference type="InterPro" id="IPR050171">
    <property type="entry name" value="MFS_Transporters"/>
</dbReference>
<evidence type="ECO:0000256" key="4">
    <source>
        <dbReference type="ARBA" id="ARBA00022692"/>
    </source>
</evidence>
<evidence type="ECO:0000256" key="5">
    <source>
        <dbReference type="ARBA" id="ARBA00022989"/>
    </source>
</evidence>
<evidence type="ECO:0000313" key="9">
    <source>
        <dbReference type="EMBL" id="GAA1698661.1"/>
    </source>
</evidence>
<keyword evidence="3" id="KW-1003">Cell membrane</keyword>
<organism evidence="9 10">
    <name type="scientific">Fodinicola feengrottensis</name>
    <dbReference type="NCBI Taxonomy" id="435914"/>
    <lineage>
        <taxon>Bacteria</taxon>
        <taxon>Bacillati</taxon>
        <taxon>Actinomycetota</taxon>
        <taxon>Actinomycetes</taxon>
        <taxon>Mycobacteriales</taxon>
        <taxon>Fodinicola</taxon>
    </lineage>
</organism>
<dbReference type="InterPro" id="IPR011701">
    <property type="entry name" value="MFS"/>
</dbReference>
<gene>
    <name evidence="9" type="ORF">GCM10009765_55080</name>
</gene>
<dbReference type="Proteomes" id="UP001500618">
    <property type="component" value="Unassembled WGS sequence"/>
</dbReference>
<dbReference type="InterPro" id="IPR020846">
    <property type="entry name" value="MFS_dom"/>
</dbReference>
<evidence type="ECO:0000256" key="2">
    <source>
        <dbReference type="ARBA" id="ARBA00022448"/>
    </source>
</evidence>
<evidence type="ECO:0000313" key="10">
    <source>
        <dbReference type="Proteomes" id="UP001500618"/>
    </source>
</evidence>
<evidence type="ECO:0000256" key="1">
    <source>
        <dbReference type="ARBA" id="ARBA00004651"/>
    </source>
</evidence>
<name>A0ABP4U864_9ACTN</name>
<keyword evidence="2" id="KW-0813">Transport</keyword>
<feature type="transmembrane region" description="Helical" evidence="7">
    <location>
        <begin position="230"/>
        <end position="254"/>
    </location>
</feature>
<dbReference type="Pfam" id="PF07690">
    <property type="entry name" value="MFS_1"/>
    <property type="match status" value="1"/>
</dbReference>
<dbReference type="PROSITE" id="PS50850">
    <property type="entry name" value="MFS"/>
    <property type="match status" value="1"/>
</dbReference>
<evidence type="ECO:0000256" key="6">
    <source>
        <dbReference type="ARBA" id="ARBA00023136"/>
    </source>
</evidence>
<keyword evidence="6 7" id="KW-0472">Membrane</keyword>
<comment type="caution">
    <text evidence="9">The sequence shown here is derived from an EMBL/GenBank/DDBJ whole genome shotgun (WGS) entry which is preliminary data.</text>
</comment>
<dbReference type="InterPro" id="IPR036259">
    <property type="entry name" value="MFS_trans_sf"/>
</dbReference>
<dbReference type="SUPFAM" id="SSF103473">
    <property type="entry name" value="MFS general substrate transporter"/>
    <property type="match status" value="1"/>
</dbReference>
<feature type="transmembrane region" description="Helical" evidence="7">
    <location>
        <begin position="151"/>
        <end position="170"/>
    </location>
</feature>
<keyword evidence="10" id="KW-1185">Reference proteome</keyword>
<keyword evidence="4 7" id="KW-0812">Transmembrane</keyword>
<protein>
    <submittedName>
        <fullName evidence="9">MFS transporter</fullName>
    </submittedName>
</protein>
<feature type="domain" description="Major facilitator superfamily (MFS) profile" evidence="8">
    <location>
        <begin position="1"/>
        <end position="377"/>
    </location>
</feature>
<feature type="transmembrane region" description="Helical" evidence="7">
    <location>
        <begin position="123"/>
        <end position="145"/>
    </location>
</feature>
<feature type="transmembrane region" description="Helical" evidence="7">
    <location>
        <begin position="266"/>
        <end position="286"/>
    </location>
</feature>
<evidence type="ECO:0000256" key="3">
    <source>
        <dbReference type="ARBA" id="ARBA00022475"/>
    </source>
</evidence>
<sequence length="388" mass="39889">MQWTGMLANRLGTFVQPFLALYLTVARGLTIAQAGVILVIYGVGSLIGPLLGGLLADHLNRRVALGGSMVVSAATLMALGAASTTPTIAITAFAAGMAADLYRPASGALIADIVPVSQRARAYGLLFWANNLGFAVGAMAGGWLAERGYGLLFVLDAATCLVFGALIFFATKTNTRPKPAAHEPAVGYRTALRDPLLLGMLGLTALYATIYTQADVTLPLTMHGAGLSAASYGIALAVNGVLIVVLQPFATAWLSRFNQMRVQAASGALLGVGFGLTALAHSQWAFVGSVVVWTIGELGTAGFAQSLIADLAPTTAQGRYQALFNLSRSSAYILAPAAGTTALSVFGPAGPWIGCLVSGLVLAAGYLVLARPVLHRRAAATRTTAAIA</sequence>
<evidence type="ECO:0000256" key="7">
    <source>
        <dbReference type="SAM" id="Phobius"/>
    </source>
</evidence>
<dbReference type="PANTHER" id="PTHR23517:SF2">
    <property type="entry name" value="MULTIDRUG RESISTANCE PROTEIN MDTH"/>
    <property type="match status" value="1"/>
</dbReference>
<dbReference type="Gene3D" id="1.20.1250.20">
    <property type="entry name" value="MFS general substrate transporter like domains"/>
    <property type="match status" value="1"/>
</dbReference>
<feature type="transmembrane region" description="Helical" evidence="7">
    <location>
        <begin position="63"/>
        <end position="82"/>
    </location>
</feature>
<dbReference type="EMBL" id="BAAANY010000021">
    <property type="protein sequence ID" value="GAA1698661.1"/>
    <property type="molecule type" value="Genomic_DNA"/>
</dbReference>
<keyword evidence="5 7" id="KW-1133">Transmembrane helix</keyword>
<comment type="subcellular location">
    <subcellularLocation>
        <location evidence="1">Cell membrane</location>
        <topology evidence="1">Multi-pass membrane protein</topology>
    </subcellularLocation>
</comment>
<feature type="transmembrane region" description="Helical" evidence="7">
    <location>
        <begin position="38"/>
        <end position="56"/>
    </location>
</feature>
<reference evidence="10" key="1">
    <citation type="journal article" date="2019" name="Int. J. Syst. Evol. Microbiol.">
        <title>The Global Catalogue of Microorganisms (GCM) 10K type strain sequencing project: providing services to taxonomists for standard genome sequencing and annotation.</title>
        <authorList>
            <consortium name="The Broad Institute Genomics Platform"/>
            <consortium name="The Broad Institute Genome Sequencing Center for Infectious Disease"/>
            <person name="Wu L."/>
            <person name="Ma J."/>
        </authorList>
    </citation>
    <scope>NUCLEOTIDE SEQUENCE [LARGE SCALE GENOMIC DNA]</scope>
    <source>
        <strain evidence="10">JCM 14718</strain>
    </source>
</reference>
<accession>A0ABP4U864</accession>